<accession>A0A1H3FI28</accession>
<dbReference type="RefSeq" id="WP_090245110.1">
    <property type="nucleotide sequence ID" value="NZ_FNOU01000010.1"/>
</dbReference>
<protein>
    <submittedName>
        <fullName evidence="5">Iron complex transport system substrate-binding protein</fullName>
    </submittedName>
</protein>
<evidence type="ECO:0000313" key="5">
    <source>
        <dbReference type="EMBL" id="SDX90018.1"/>
    </source>
</evidence>
<dbReference type="OrthoDB" id="9816357at2"/>
<dbReference type="PROSITE" id="PS50983">
    <property type="entry name" value="FE_B12_PBP"/>
    <property type="match status" value="1"/>
</dbReference>
<dbReference type="EMBL" id="FNOU01000010">
    <property type="protein sequence ID" value="SDX90018.1"/>
    <property type="molecule type" value="Genomic_DNA"/>
</dbReference>
<evidence type="ECO:0000256" key="1">
    <source>
        <dbReference type="ARBA" id="ARBA00008814"/>
    </source>
</evidence>
<comment type="similarity">
    <text evidence="1">Belongs to the bacterial solute-binding protein 8 family.</text>
</comment>
<dbReference type="PROSITE" id="PS51257">
    <property type="entry name" value="PROKAR_LIPOPROTEIN"/>
    <property type="match status" value="1"/>
</dbReference>
<keyword evidence="2 3" id="KW-0732">Signal</keyword>
<dbReference type="NCBIfam" id="NF038402">
    <property type="entry name" value="TroA_like"/>
    <property type="match status" value="1"/>
</dbReference>
<dbReference type="InterPro" id="IPR002491">
    <property type="entry name" value="ABC_transptr_periplasmic_BD"/>
</dbReference>
<name>A0A1H3FI28_EUBBA</name>
<evidence type="ECO:0000259" key="4">
    <source>
        <dbReference type="PROSITE" id="PS50983"/>
    </source>
</evidence>
<dbReference type="InterPro" id="IPR054828">
    <property type="entry name" value="Vit_B12_bind_prot"/>
</dbReference>
<dbReference type="Proteomes" id="UP000199652">
    <property type="component" value="Unassembled WGS sequence"/>
</dbReference>
<dbReference type="STRING" id="1528.SAMN04488579_11056"/>
<reference evidence="6" key="1">
    <citation type="submission" date="2016-10" db="EMBL/GenBank/DDBJ databases">
        <authorList>
            <person name="Varghese N."/>
            <person name="Submissions S."/>
        </authorList>
    </citation>
    <scope>NUCLEOTIDE SEQUENCE [LARGE SCALE GENOMIC DNA]</scope>
    <source>
        <strain evidence="6">VPI 5359</strain>
    </source>
</reference>
<keyword evidence="6" id="KW-1185">Reference proteome</keyword>
<dbReference type="PANTHER" id="PTHR30535">
    <property type="entry name" value="VITAMIN B12-BINDING PROTEIN"/>
    <property type="match status" value="1"/>
</dbReference>
<dbReference type="Gene3D" id="3.40.50.1980">
    <property type="entry name" value="Nitrogenase molybdenum iron protein domain"/>
    <property type="match status" value="2"/>
</dbReference>
<dbReference type="CDD" id="cd01143">
    <property type="entry name" value="YvrC"/>
    <property type="match status" value="1"/>
</dbReference>
<dbReference type="GO" id="GO:0071281">
    <property type="term" value="P:cellular response to iron ion"/>
    <property type="evidence" value="ECO:0007669"/>
    <property type="project" value="TreeGrafter"/>
</dbReference>
<evidence type="ECO:0000313" key="6">
    <source>
        <dbReference type="Proteomes" id="UP000199652"/>
    </source>
</evidence>
<dbReference type="AlphaFoldDB" id="A0A1H3FI28"/>
<feature type="domain" description="Fe/B12 periplasmic-binding" evidence="4">
    <location>
        <begin position="63"/>
        <end position="314"/>
    </location>
</feature>
<dbReference type="SUPFAM" id="SSF53807">
    <property type="entry name" value="Helical backbone' metal receptor"/>
    <property type="match status" value="1"/>
</dbReference>
<evidence type="ECO:0000256" key="3">
    <source>
        <dbReference type="SAM" id="SignalP"/>
    </source>
</evidence>
<proteinExistence type="inferred from homology"/>
<organism evidence="5 6">
    <name type="scientific">Eubacterium barkeri</name>
    <name type="common">Clostridium barkeri</name>
    <dbReference type="NCBI Taxonomy" id="1528"/>
    <lineage>
        <taxon>Bacteria</taxon>
        <taxon>Bacillati</taxon>
        <taxon>Bacillota</taxon>
        <taxon>Clostridia</taxon>
        <taxon>Eubacteriales</taxon>
        <taxon>Eubacteriaceae</taxon>
        <taxon>Eubacterium</taxon>
    </lineage>
</organism>
<gene>
    <name evidence="5" type="ORF">SAMN04488579_11056</name>
</gene>
<feature type="signal peptide" evidence="3">
    <location>
        <begin position="1"/>
        <end position="20"/>
    </location>
</feature>
<dbReference type="InterPro" id="IPR050902">
    <property type="entry name" value="ABC_Transporter_SBP"/>
</dbReference>
<evidence type="ECO:0000256" key="2">
    <source>
        <dbReference type="ARBA" id="ARBA00022729"/>
    </source>
</evidence>
<dbReference type="PANTHER" id="PTHR30535:SF34">
    <property type="entry name" value="MOLYBDATE-BINDING PROTEIN MOLA"/>
    <property type="match status" value="1"/>
</dbReference>
<feature type="chain" id="PRO_5038794101" evidence="3">
    <location>
        <begin position="21"/>
        <end position="314"/>
    </location>
</feature>
<dbReference type="Pfam" id="PF01497">
    <property type="entry name" value="Peripla_BP_2"/>
    <property type="match status" value="1"/>
</dbReference>
<sequence length="314" mass="33338">MKKFWNVVWCVLVMAGIVLAVSGCQSNSGTSGKVEVVSGQTSYPLTITDDLGTEVTLDAQPERIVSLSPANTEIVFALGEGDRLVGRTDYCNYPAEAAAVASIGDYNAPNVEKIVGLSPDLVLATDFIDDNVRKQLENTGAKVVVFSATSIDGVMGDIVITGKLINANDAAKTVAEGMEAERKKLVDACAGVSVQKSVFIDLGDYYSAGNGSLLGSMMDEINVRNIAATGNTAWPQLSVEQIIADNPDVYISFLNTAKSIAAVPGFNQVTAIAKGQIYAYGMTSPEADLMQRPGPRIVEGLRLFVQDIYPDLIK</sequence>